<evidence type="ECO:0000313" key="3">
    <source>
        <dbReference type="Proteomes" id="UP000265520"/>
    </source>
</evidence>
<proteinExistence type="predicted"/>
<organism evidence="2 3">
    <name type="scientific">Trifolium medium</name>
    <dbReference type="NCBI Taxonomy" id="97028"/>
    <lineage>
        <taxon>Eukaryota</taxon>
        <taxon>Viridiplantae</taxon>
        <taxon>Streptophyta</taxon>
        <taxon>Embryophyta</taxon>
        <taxon>Tracheophyta</taxon>
        <taxon>Spermatophyta</taxon>
        <taxon>Magnoliopsida</taxon>
        <taxon>eudicotyledons</taxon>
        <taxon>Gunneridae</taxon>
        <taxon>Pentapetalae</taxon>
        <taxon>rosids</taxon>
        <taxon>fabids</taxon>
        <taxon>Fabales</taxon>
        <taxon>Fabaceae</taxon>
        <taxon>Papilionoideae</taxon>
        <taxon>50 kb inversion clade</taxon>
        <taxon>NPAAA clade</taxon>
        <taxon>Hologalegina</taxon>
        <taxon>IRL clade</taxon>
        <taxon>Trifolieae</taxon>
        <taxon>Trifolium</taxon>
    </lineage>
</organism>
<protein>
    <submittedName>
        <fullName evidence="2">Cation/H(+) antiporter 1-like</fullName>
    </submittedName>
</protein>
<dbReference type="EMBL" id="LXQA010220085">
    <property type="protein sequence ID" value="MCI35089.1"/>
    <property type="molecule type" value="Genomic_DNA"/>
</dbReference>
<keyword evidence="1" id="KW-1133">Transmembrane helix</keyword>
<dbReference type="AlphaFoldDB" id="A0A392RFQ9"/>
<reference evidence="2 3" key="1">
    <citation type="journal article" date="2018" name="Front. Plant Sci.">
        <title>Red Clover (Trifolium pratense) and Zigzag Clover (T. medium) - A Picture of Genomic Similarities and Differences.</title>
        <authorList>
            <person name="Dluhosova J."/>
            <person name="Istvanek J."/>
            <person name="Nedelnik J."/>
            <person name="Repkova J."/>
        </authorList>
    </citation>
    <scope>NUCLEOTIDE SEQUENCE [LARGE SCALE GENOMIC DNA]</scope>
    <source>
        <strain evidence="3">cv. 10/8</strain>
        <tissue evidence="2">Leaf</tissue>
    </source>
</reference>
<keyword evidence="1" id="KW-0812">Transmembrane</keyword>
<feature type="transmembrane region" description="Helical" evidence="1">
    <location>
        <begin position="20"/>
        <end position="38"/>
    </location>
</feature>
<evidence type="ECO:0000256" key="1">
    <source>
        <dbReference type="SAM" id="Phobius"/>
    </source>
</evidence>
<evidence type="ECO:0000313" key="2">
    <source>
        <dbReference type="EMBL" id="MCI35089.1"/>
    </source>
</evidence>
<sequence length="51" mass="5666">MDETHNMFCKDDLVNPMSSMGMQVSCILVVSHFFNVLLRTVGQPGPIAQIL</sequence>
<comment type="caution">
    <text evidence="2">The sequence shown here is derived from an EMBL/GenBank/DDBJ whole genome shotgun (WGS) entry which is preliminary data.</text>
</comment>
<accession>A0A392RFQ9</accession>
<keyword evidence="1" id="KW-0472">Membrane</keyword>
<feature type="non-terminal residue" evidence="2">
    <location>
        <position position="51"/>
    </location>
</feature>
<dbReference type="Proteomes" id="UP000265520">
    <property type="component" value="Unassembled WGS sequence"/>
</dbReference>
<keyword evidence="3" id="KW-1185">Reference proteome</keyword>
<name>A0A392RFQ9_9FABA</name>